<dbReference type="AlphaFoldDB" id="C9MUF6"/>
<sequence length="228" mass="26239">MGEKMNKYKFLGAILHIVYRILSFMTRKEYFYADGVEMNNPNIVVFWHRKIFTVCNATRIIKKKASIVSASKDGEILAELLKREGNELIRGSSNRDNIKSLKEAMKYAKKNYALGIAIDGPKGPIFEPKAGAIFIAQKTGMPIVPVSSYCSKKWIFKNMWDKLEIPIPFAKCVHYVAEPFYLTRETSLEDSVKLVKEKIHEAGNKAFEIYNKKYNKSKNIEFKEESFT</sequence>
<comment type="caution">
    <text evidence="2">The sequence shown here is derived from an EMBL/GenBank/DDBJ whole genome shotgun (WGS) entry which is preliminary data.</text>
</comment>
<dbReference type="HOGENOM" id="CLU_086327_2_1_0"/>
<dbReference type="STRING" id="634994.GCWU000323_00175"/>
<dbReference type="Proteomes" id="UP000006233">
    <property type="component" value="Unassembled WGS sequence"/>
</dbReference>
<dbReference type="InterPro" id="IPR007172">
    <property type="entry name" value="DUF374"/>
</dbReference>
<dbReference type="CDD" id="cd07983">
    <property type="entry name" value="LPLAT_DUF374-like"/>
    <property type="match status" value="1"/>
</dbReference>
<dbReference type="SUPFAM" id="SSF69593">
    <property type="entry name" value="Glycerol-3-phosphate (1)-acyltransferase"/>
    <property type="match status" value="1"/>
</dbReference>
<reference evidence="2 3" key="1">
    <citation type="submission" date="2009-09" db="EMBL/GenBank/DDBJ databases">
        <authorList>
            <person name="Weinstock G."/>
            <person name="Sodergren E."/>
            <person name="Clifton S."/>
            <person name="Fulton L."/>
            <person name="Fulton B."/>
            <person name="Courtney L."/>
            <person name="Fronick C."/>
            <person name="Harrison M."/>
            <person name="Strong C."/>
            <person name="Farmer C."/>
            <person name="Delahaunty K."/>
            <person name="Markovic C."/>
            <person name="Hall O."/>
            <person name="Minx P."/>
            <person name="Tomlinson C."/>
            <person name="Mitreva M."/>
            <person name="Nelson J."/>
            <person name="Hou S."/>
            <person name="Wollam A."/>
            <person name="Pepin K.H."/>
            <person name="Johnson M."/>
            <person name="Bhonagiri V."/>
            <person name="Nash W.E."/>
            <person name="Warren W."/>
            <person name="Chinwalla A."/>
            <person name="Mardis E.R."/>
            <person name="Wilson R.K."/>
        </authorList>
    </citation>
    <scope>NUCLEOTIDE SEQUENCE [LARGE SCALE GENOMIC DNA]</scope>
    <source>
        <strain evidence="2 3">F0254</strain>
    </source>
</reference>
<accession>C9MUF6</accession>
<name>C9MUF6_9FUSO</name>
<feature type="domain" description="DUF374" evidence="1">
    <location>
        <begin position="65"/>
        <end position="124"/>
    </location>
</feature>
<dbReference type="Pfam" id="PF04028">
    <property type="entry name" value="DUF374"/>
    <property type="match status" value="1"/>
</dbReference>
<gene>
    <name evidence="2" type="ORF">GCWU000323_00175</name>
</gene>
<organism evidence="2 3">
    <name type="scientific">Leptotrichia hofstadii F0254</name>
    <dbReference type="NCBI Taxonomy" id="634994"/>
    <lineage>
        <taxon>Bacteria</taxon>
        <taxon>Fusobacteriati</taxon>
        <taxon>Fusobacteriota</taxon>
        <taxon>Fusobacteriia</taxon>
        <taxon>Fusobacteriales</taxon>
        <taxon>Leptotrichiaceae</taxon>
        <taxon>Leptotrichia</taxon>
    </lineage>
</organism>
<proteinExistence type="predicted"/>
<evidence type="ECO:0000313" key="3">
    <source>
        <dbReference type="Proteomes" id="UP000006233"/>
    </source>
</evidence>
<evidence type="ECO:0000259" key="1">
    <source>
        <dbReference type="Pfam" id="PF04028"/>
    </source>
</evidence>
<dbReference type="eggNOG" id="COG2121">
    <property type="taxonomic scope" value="Bacteria"/>
</dbReference>
<dbReference type="EMBL" id="ACVB02000006">
    <property type="protein sequence ID" value="EEX75576.1"/>
    <property type="molecule type" value="Genomic_DNA"/>
</dbReference>
<evidence type="ECO:0000313" key="2">
    <source>
        <dbReference type="EMBL" id="EEX75576.1"/>
    </source>
</evidence>
<protein>
    <recommendedName>
        <fullName evidence="1">DUF374 domain-containing protein</fullName>
    </recommendedName>
</protein>